<gene>
    <name evidence="1" type="ORF">CPBF424_21840</name>
</gene>
<protein>
    <submittedName>
        <fullName evidence="1">Uncharacterized protein</fullName>
    </submittedName>
</protein>
<dbReference type="Proteomes" id="UP000254168">
    <property type="component" value="Unassembled WGS sequence"/>
</dbReference>
<evidence type="ECO:0000313" key="1">
    <source>
        <dbReference type="EMBL" id="SUZ28368.1"/>
    </source>
</evidence>
<dbReference type="EMBL" id="UIHB01000002">
    <property type="protein sequence ID" value="SUZ28368.1"/>
    <property type="molecule type" value="Genomic_DNA"/>
</dbReference>
<dbReference type="RefSeq" id="WP_115676989.1">
    <property type="nucleotide sequence ID" value="NZ_LR994544.1"/>
</dbReference>
<reference evidence="1 2" key="1">
    <citation type="submission" date="2018-06" db="EMBL/GenBank/DDBJ databases">
        <authorList>
            <person name="Pothier F. J."/>
        </authorList>
    </citation>
    <scope>NUCLEOTIDE SEQUENCE [LARGE SCALE GENOMIC DNA]</scope>
    <source>
        <strain evidence="1 2">CPBF 424</strain>
    </source>
</reference>
<proteinExistence type="predicted"/>
<accession>A0AA46C8Q2</accession>
<organism evidence="1 2">
    <name type="scientific">Xanthomonas euroxanthea</name>
    <dbReference type="NCBI Taxonomy" id="2259622"/>
    <lineage>
        <taxon>Bacteria</taxon>
        <taxon>Pseudomonadati</taxon>
        <taxon>Pseudomonadota</taxon>
        <taxon>Gammaproteobacteria</taxon>
        <taxon>Lysobacterales</taxon>
        <taxon>Lysobacteraceae</taxon>
        <taxon>Xanthomonas</taxon>
    </lineage>
</organism>
<evidence type="ECO:0000313" key="2">
    <source>
        <dbReference type="Proteomes" id="UP000254168"/>
    </source>
</evidence>
<dbReference type="AlphaFoldDB" id="A0AA46C8Q2"/>
<name>A0AA46C8Q2_9XANT</name>
<keyword evidence="2" id="KW-1185">Reference proteome</keyword>
<sequence>MDSRRSRGGRRVQRDHLLCTDFELKKLAENWLNEKFKSRLQGLAHTQNREIERLRSELTTFFDRATKLHQREFELLPLVWDEVHEAFWSTAALASSFQTYPDLNRMKEQ</sequence>
<comment type="caution">
    <text evidence="1">The sequence shown here is derived from an EMBL/GenBank/DDBJ whole genome shotgun (WGS) entry which is preliminary data.</text>
</comment>